<proteinExistence type="predicted"/>
<evidence type="ECO:0000313" key="3">
    <source>
        <dbReference type="Proteomes" id="UP000054985"/>
    </source>
</evidence>
<accession>A0A378JXU3</accession>
<evidence type="ECO:0000313" key="1">
    <source>
        <dbReference type="EMBL" id="KTD31611.1"/>
    </source>
</evidence>
<keyword evidence="3" id="KW-1185">Reference proteome</keyword>
<dbReference type="EMBL" id="LNYN01000035">
    <property type="protein sequence ID" value="KTD31611.1"/>
    <property type="molecule type" value="Genomic_DNA"/>
</dbReference>
<gene>
    <name evidence="1" type="ORF">Lmor_2487</name>
    <name evidence="2" type="ORF">NCTC12239_01234</name>
</gene>
<protein>
    <submittedName>
        <fullName evidence="2">Uncharacterized protein</fullName>
    </submittedName>
</protein>
<dbReference type="OrthoDB" id="5644921at2"/>
<evidence type="ECO:0000313" key="2">
    <source>
        <dbReference type="EMBL" id="STX62312.1"/>
    </source>
</evidence>
<evidence type="ECO:0000313" key="4">
    <source>
        <dbReference type="Proteomes" id="UP000254040"/>
    </source>
</evidence>
<organism evidence="2 4">
    <name type="scientific">Legionella moravica</name>
    <dbReference type="NCBI Taxonomy" id="39962"/>
    <lineage>
        <taxon>Bacteria</taxon>
        <taxon>Pseudomonadati</taxon>
        <taxon>Pseudomonadota</taxon>
        <taxon>Gammaproteobacteria</taxon>
        <taxon>Legionellales</taxon>
        <taxon>Legionellaceae</taxon>
        <taxon>Legionella</taxon>
    </lineage>
</organism>
<sequence length="193" mass="21210">MISSPEEPSVIFSGQINEDMGYAKLEQRGANLLPTKAVWLLRESSVPGLITLSYYVEETGRYLSHRMGFVDGHWRFGPEIREAALVFVQKATLAFSNNLPADSADKLFTLLDGYGFDQSGLIRPELFEATQTPAFLGYRPSAVNNEPTHSEAASSVPESTSTASTLGFFGETEAMDIDSSDDDVSYTNRYTSL</sequence>
<dbReference type="RefSeq" id="WP_051190631.1">
    <property type="nucleotide sequence ID" value="NZ_CAAAJG010000051.1"/>
</dbReference>
<reference evidence="1 3" key="1">
    <citation type="submission" date="2015-11" db="EMBL/GenBank/DDBJ databases">
        <title>Genomic analysis of 38 Legionella species identifies large and diverse effector repertoires.</title>
        <authorList>
            <person name="Burstein D."/>
            <person name="Amaro F."/>
            <person name="Zusman T."/>
            <person name="Lifshitz Z."/>
            <person name="Cohen O."/>
            <person name="Gilbert J.A."/>
            <person name="Pupko T."/>
            <person name="Shuman H.A."/>
            <person name="Segal G."/>
        </authorList>
    </citation>
    <scope>NUCLEOTIDE SEQUENCE [LARGE SCALE GENOMIC DNA]</scope>
    <source>
        <strain evidence="1 3">ATCC 43877</strain>
    </source>
</reference>
<reference evidence="2 4" key="2">
    <citation type="submission" date="2018-06" db="EMBL/GenBank/DDBJ databases">
        <authorList>
            <consortium name="Pathogen Informatics"/>
            <person name="Doyle S."/>
        </authorList>
    </citation>
    <scope>NUCLEOTIDE SEQUENCE [LARGE SCALE GENOMIC DNA]</scope>
    <source>
        <strain evidence="2 4">NCTC12239</strain>
    </source>
</reference>
<name>A0A378JXU3_9GAMM</name>
<dbReference type="AlphaFoldDB" id="A0A378JXU3"/>
<dbReference type="Proteomes" id="UP000254040">
    <property type="component" value="Unassembled WGS sequence"/>
</dbReference>
<dbReference type="EMBL" id="UGOG01000001">
    <property type="protein sequence ID" value="STX62312.1"/>
    <property type="molecule type" value="Genomic_DNA"/>
</dbReference>
<dbReference type="Proteomes" id="UP000054985">
    <property type="component" value="Unassembled WGS sequence"/>
</dbReference>